<protein>
    <recommendedName>
        <fullName evidence="7 14">Ribonuclease HII</fullName>
        <shortName evidence="14">RNase HII</shortName>
        <ecNumber evidence="6 14">3.1.26.4</ecNumber>
    </recommendedName>
</protein>
<evidence type="ECO:0000256" key="7">
    <source>
        <dbReference type="ARBA" id="ARBA00019179"/>
    </source>
</evidence>
<comment type="subcellular location">
    <subcellularLocation>
        <location evidence="4 14">Cytoplasm</location>
    </subcellularLocation>
</comment>
<keyword evidence="8 14" id="KW-0963">Cytoplasm</keyword>
<keyword evidence="11 14" id="KW-0255">Endonuclease</keyword>
<dbReference type="GO" id="GO:0005737">
    <property type="term" value="C:cytoplasm"/>
    <property type="evidence" value="ECO:0007669"/>
    <property type="project" value="UniProtKB-SubCell"/>
</dbReference>
<accession>D6GPS6</accession>
<evidence type="ECO:0000256" key="6">
    <source>
        <dbReference type="ARBA" id="ARBA00012180"/>
    </source>
</evidence>
<dbReference type="Proteomes" id="UP000007468">
    <property type="component" value="Chromosome"/>
</dbReference>
<dbReference type="PANTHER" id="PTHR10954">
    <property type="entry name" value="RIBONUCLEASE H2 SUBUNIT A"/>
    <property type="match status" value="1"/>
</dbReference>
<feature type="domain" description="RNase H type-2" evidence="17">
    <location>
        <begin position="75"/>
        <end position="256"/>
    </location>
</feature>
<dbReference type="InterPro" id="IPR024567">
    <property type="entry name" value="RNase_HII/HIII_dom"/>
</dbReference>
<dbReference type="HOGENOM" id="CLU_036532_2_1_9"/>
<dbReference type="NCBIfam" id="NF000594">
    <property type="entry name" value="PRK00015.1-1"/>
    <property type="match status" value="1"/>
</dbReference>
<comment type="cofactor">
    <cofactor evidence="2">
        <name>Mg(2+)</name>
        <dbReference type="ChEBI" id="CHEBI:18420"/>
    </cofactor>
</comment>
<dbReference type="GO" id="GO:0032299">
    <property type="term" value="C:ribonuclease H2 complex"/>
    <property type="evidence" value="ECO:0007669"/>
    <property type="project" value="TreeGrafter"/>
</dbReference>
<dbReference type="PANTHER" id="PTHR10954:SF18">
    <property type="entry name" value="RIBONUCLEASE HII"/>
    <property type="match status" value="1"/>
</dbReference>
<evidence type="ECO:0000256" key="9">
    <source>
        <dbReference type="ARBA" id="ARBA00022722"/>
    </source>
</evidence>
<gene>
    <name evidence="14 18" type="primary">rnhB</name>
    <name evidence="18" type="ordered locus">HMPREF0389_00699</name>
</gene>
<dbReference type="InterPro" id="IPR001352">
    <property type="entry name" value="RNase_HII/HIII"/>
</dbReference>
<evidence type="ECO:0000256" key="4">
    <source>
        <dbReference type="ARBA" id="ARBA00004496"/>
    </source>
</evidence>
<dbReference type="CDD" id="cd07182">
    <property type="entry name" value="RNase_HII_bacteria_HII_like"/>
    <property type="match status" value="1"/>
</dbReference>
<comment type="similarity">
    <text evidence="5 14 16">Belongs to the RNase HII family.</text>
</comment>
<name>D6GPS6_FILAD</name>
<evidence type="ECO:0000256" key="10">
    <source>
        <dbReference type="ARBA" id="ARBA00022723"/>
    </source>
</evidence>
<feature type="binding site" evidence="14 15">
    <location>
        <position position="173"/>
    </location>
    <ligand>
        <name>a divalent metal cation</name>
        <dbReference type="ChEBI" id="CHEBI:60240"/>
    </ligand>
</feature>
<keyword evidence="10 14" id="KW-0479">Metal-binding</keyword>
<keyword evidence="12 14" id="KW-0378">Hydrolase</keyword>
<dbReference type="RefSeq" id="WP_014262700.1">
    <property type="nucleotide sequence ID" value="NC_016630.1"/>
</dbReference>
<sequence>MFEGQSISAIKQKILQMNEEEKNLELEQILLMDDRLGVQKIGISLRKNRLKAEEEKQRILQMKAKEQDWNSKGILLVGGVDEAGRGPLAGPVVAACVIMKSDSLILGMNDSKKIKETVREELYDKVIQDSISFGIGIASSEEIDRYNILQATFLAMKRAMQEMKQVPDLVLVDGNQEISNCSIRQETVIHGDSICYSIACASILAKVYRDRIMRDYDRIYPEFDFLSNKGYGTSHHYDALRTYGVTPIHRKSFLKS</sequence>
<dbReference type="InterPro" id="IPR012337">
    <property type="entry name" value="RNaseH-like_sf"/>
</dbReference>
<keyword evidence="13 14" id="KW-0464">Manganese</keyword>
<dbReference type="PROSITE" id="PS51975">
    <property type="entry name" value="RNASE_H_2"/>
    <property type="match status" value="1"/>
</dbReference>
<evidence type="ECO:0000256" key="1">
    <source>
        <dbReference type="ARBA" id="ARBA00000077"/>
    </source>
</evidence>
<dbReference type="NCBIfam" id="NF000595">
    <property type="entry name" value="PRK00015.1-3"/>
    <property type="match status" value="1"/>
</dbReference>
<organism evidence="18 19">
    <name type="scientific">Filifactor alocis (strain ATCC 35896 / CCUG 47790 / D40 B5)</name>
    <name type="common">Fusobacterium alocis</name>
    <dbReference type="NCBI Taxonomy" id="546269"/>
    <lineage>
        <taxon>Bacteria</taxon>
        <taxon>Bacillati</taxon>
        <taxon>Bacillota</taxon>
        <taxon>Clostridia</taxon>
        <taxon>Peptostreptococcales</taxon>
        <taxon>Filifactoraceae</taxon>
        <taxon>Filifactor</taxon>
    </lineage>
</organism>
<evidence type="ECO:0000256" key="8">
    <source>
        <dbReference type="ARBA" id="ARBA00022490"/>
    </source>
</evidence>
<reference evidence="19" key="1">
    <citation type="submission" date="2010-12" db="EMBL/GenBank/DDBJ databases">
        <title>The genome sequence of Filifactor alocis strain ATCC 35896.</title>
        <authorList>
            <consortium name="The Broad Institute Genome Sequencing Platform"/>
            <person name="Ward D."/>
            <person name="Earl A."/>
            <person name="Feldgarden M."/>
            <person name="Young S.K."/>
            <person name="Gargeya S."/>
            <person name="Zeng Q."/>
            <person name="Alvarado L."/>
            <person name="Berlin A."/>
            <person name="Bochicchio J."/>
            <person name="Chapman S.B."/>
            <person name="Chen Z."/>
            <person name="Freedman E."/>
            <person name="Gellesch M."/>
            <person name="Goldberg J."/>
            <person name="Griggs A."/>
            <person name="Gujja S."/>
            <person name="Heilman E."/>
            <person name="Heiman D."/>
            <person name="Howarth C."/>
            <person name="Mehta T."/>
            <person name="Neiman D."/>
            <person name="Pearson M."/>
            <person name="Roberts A."/>
            <person name="Saif S."/>
            <person name="Shea T."/>
            <person name="Shenoy N."/>
            <person name="Sisk P."/>
            <person name="Stolte C."/>
            <person name="Sykes S."/>
            <person name="White J."/>
            <person name="Yandava C."/>
            <person name="Izard J."/>
            <person name="Blanton J.M."/>
            <person name="Baranova O.V."/>
            <person name="Tanner A.C."/>
            <person name="Dewhirst F.E."/>
            <person name="Haas B."/>
            <person name="Nusbaum C."/>
            <person name="Birren B."/>
        </authorList>
    </citation>
    <scope>NUCLEOTIDE SEQUENCE [LARGE SCALE GENOMIC DNA]</scope>
    <source>
        <strain evidence="19">ATCC 35896 / D40 B5</strain>
    </source>
</reference>
<keyword evidence="19" id="KW-1185">Reference proteome</keyword>
<dbReference type="Gene3D" id="3.30.420.10">
    <property type="entry name" value="Ribonuclease H-like superfamily/Ribonuclease H"/>
    <property type="match status" value="1"/>
</dbReference>
<dbReference type="KEGG" id="faa:HMPREF0389_00699"/>
<dbReference type="GO" id="GO:0006298">
    <property type="term" value="P:mismatch repair"/>
    <property type="evidence" value="ECO:0007669"/>
    <property type="project" value="TreeGrafter"/>
</dbReference>
<evidence type="ECO:0000256" key="12">
    <source>
        <dbReference type="ARBA" id="ARBA00022801"/>
    </source>
</evidence>
<feature type="binding site" evidence="14 15">
    <location>
        <position position="81"/>
    </location>
    <ligand>
        <name>a divalent metal cation</name>
        <dbReference type="ChEBI" id="CHEBI:60240"/>
    </ligand>
</feature>
<evidence type="ECO:0000256" key="14">
    <source>
        <dbReference type="HAMAP-Rule" id="MF_00052"/>
    </source>
</evidence>
<comment type="function">
    <text evidence="3 14 16">Endonuclease that specifically degrades the RNA of RNA-DNA hybrids.</text>
</comment>
<dbReference type="STRING" id="546269.HMPREF0389_00699"/>
<comment type="cofactor">
    <cofactor evidence="14 15">
        <name>Mn(2+)</name>
        <dbReference type="ChEBI" id="CHEBI:29035"/>
    </cofactor>
    <cofactor evidence="14 15">
        <name>Mg(2+)</name>
        <dbReference type="ChEBI" id="CHEBI:18420"/>
    </cofactor>
    <text evidence="14 15">Manganese or magnesium. Binds 1 divalent metal ion per monomer in the absence of substrate. May bind a second metal ion after substrate binding.</text>
</comment>
<evidence type="ECO:0000313" key="19">
    <source>
        <dbReference type="Proteomes" id="UP000007468"/>
    </source>
</evidence>
<evidence type="ECO:0000256" key="13">
    <source>
        <dbReference type="ARBA" id="ARBA00023211"/>
    </source>
</evidence>
<evidence type="ECO:0000256" key="15">
    <source>
        <dbReference type="PROSITE-ProRule" id="PRU01319"/>
    </source>
</evidence>
<evidence type="ECO:0000259" key="17">
    <source>
        <dbReference type="PROSITE" id="PS51975"/>
    </source>
</evidence>
<dbReference type="EMBL" id="CP002390">
    <property type="protein sequence ID" value="EFE28779.2"/>
    <property type="molecule type" value="Genomic_DNA"/>
</dbReference>
<dbReference type="Pfam" id="PF01351">
    <property type="entry name" value="RNase_HII"/>
    <property type="match status" value="1"/>
</dbReference>
<dbReference type="EC" id="3.1.26.4" evidence="6 14"/>
<dbReference type="HAMAP" id="MF_00052_B">
    <property type="entry name" value="RNase_HII_B"/>
    <property type="match status" value="1"/>
</dbReference>
<dbReference type="PATRIC" id="fig|546269.5.peg.1181"/>
<dbReference type="eggNOG" id="COG0164">
    <property type="taxonomic scope" value="Bacteria"/>
</dbReference>
<evidence type="ECO:0000256" key="2">
    <source>
        <dbReference type="ARBA" id="ARBA00001946"/>
    </source>
</evidence>
<evidence type="ECO:0000256" key="16">
    <source>
        <dbReference type="RuleBase" id="RU003515"/>
    </source>
</evidence>
<evidence type="ECO:0000313" key="18">
    <source>
        <dbReference type="EMBL" id="EFE28779.2"/>
    </source>
</evidence>
<evidence type="ECO:0000256" key="3">
    <source>
        <dbReference type="ARBA" id="ARBA00004065"/>
    </source>
</evidence>
<dbReference type="AlphaFoldDB" id="D6GPS6"/>
<comment type="catalytic activity">
    <reaction evidence="1 14 15 16">
        <text>Endonucleolytic cleavage to 5'-phosphomonoester.</text>
        <dbReference type="EC" id="3.1.26.4"/>
    </reaction>
</comment>
<evidence type="ECO:0000256" key="11">
    <source>
        <dbReference type="ARBA" id="ARBA00022759"/>
    </source>
</evidence>
<keyword evidence="9 14" id="KW-0540">Nuclease</keyword>
<dbReference type="GO" id="GO:0004523">
    <property type="term" value="F:RNA-DNA hybrid ribonuclease activity"/>
    <property type="evidence" value="ECO:0007669"/>
    <property type="project" value="UniProtKB-UniRule"/>
</dbReference>
<proteinExistence type="inferred from homology"/>
<feature type="binding site" evidence="14 15">
    <location>
        <position position="82"/>
    </location>
    <ligand>
        <name>a divalent metal cation</name>
        <dbReference type="ChEBI" id="CHEBI:60240"/>
    </ligand>
</feature>
<dbReference type="GO" id="GO:0043137">
    <property type="term" value="P:DNA replication, removal of RNA primer"/>
    <property type="evidence" value="ECO:0007669"/>
    <property type="project" value="TreeGrafter"/>
</dbReference>
<dbReference type="GO" id="GO:0003723">
    <property type="term" value="F:RNA binding"/>
    <property type="evidence" value="ECO:0007669"/>
    <property type="project" value="UniProtKB-UniRule"/>
</dbReference>
<dbReference type="GO" id="GO:0030145">
    <property type="term" value="F:manganese ion binding"/>
    <property type="evidence" value="ECO:0007669"/>
    <property type="project" value="UniProtKB-UniRule"/>
</dbReference>
<dbReference type="InterPro" id="IPR022898">
    <property type="entry name" value="RNase_HII"/>
</dbReference>
<dbReference type="SUPFAM" id="SSF53098">
    <property type="entry name" value="Ribonuclease H-like"/>
    <property type="match status" value="1"/>
</dbReference>
<evidence type="ECO:0000256" key="5">
    <source>
        <dbReference type="ARBA" id="ARBA00007383"/>
    </source>
</evidence>
<dbReference type="InterPro" id="IPR036397">
    <property type="entry name" value="RNaseH_sf"/>
</dbReference>